<keyword evidence="1" id="KW-0805">Transcription regulation</keyword>
<dbReference type="EMBL" id="QUSL01000027">
    <property type="protein sequence ID" value="RGD81469.1"/>
    <property type="molecule type" value="Genomic_DNA"/>
</dbReference>
<dbReference type="SMART" id="SM00420">
    <property type="entry name" value="HTH_DEOR"/>
    <property type="match status" value="1"/>
</dbReference>
<proteinExistence type="predicted"/>
<reference evidence="4 5" key="1">
    <citation type="submission" date="2018-08" db="EMBL/GenBank/DDBJ databases">
        <title>A genome reference for cultivated species of the human gut microbiota.</title>
        <authorList>
            <person name="Zou Y."/>
            <person name="Xue W."/>
            <person name="Luo G."/>
        </authorList>
    </citation>
    <scope>NUCLEOTIDE SEQUENCE [LARGE SCALE GENOMIC DNA]</scope>
    <source>
        <strain evidence="4 5">OM06-4</strain>
    </source>
</reference>
<dbReference type="InterPro" id="IPR036390">
    <property type="entry name" value="WH_DNA-bd_sf"/>
</dbReference>
<dbReference type="InterPro" id="IPR051534">
    <property type="entry name" value="CBASS_pafABC_assoc_protein"/>
</dbReference>
<dbReference type="PANTHER" id="PTHR34580">
    <property type="match status" value="1"/>
</dbReference>
<sequence>MKIERLLLIIIYLLNHKRVSAKTLSNQFDVSVRTIQRDIDTLTLAGFPIISFVGIDGGYEIDEQYKMHIQLADDQDYEIILSALKGFNSAFENKKIEKALNKVNLLSHASQEHIILDFSVLKEKEIINKNLLLLEKLILNQSVVEFDYTNSKNEFSQKKVDPIAIIYKWYSWYLVGFDRDKEDYRYYKIIRMDSIKKASGFNNHYHQDIYQIMKNEMNDQREYCDIEILCKKNSRIKAVEYLNAKLISIKDNGDYVLSLHLPKDEELWKGTLLSFGNEIVILKPLEVKKELNKRAQKFLHSNYDI</sequence>
<gene>
    <name evidence="4" type="ORF">DXB93_14200</name>
</gene>
<dbReference type="Pfam" id="PF08279">
    <property type="entry name" value="HTH_11"/>
    <property type="match status" value="1"/>
</dbReference>
<dbReference type="SUPFAM" id="SSF46785">
    <property type="entry name" value="Winged helix' DNA-binding domain"/>
    <property type="match status" value="1"/>
</dbReference>
<dbReference type="Gene3D" id="1.10.10.10">
    <property type="entry name" value="Winged helix-like DNA-binding domain superfamily/Winged helix DNA-binding domain"/>
    <property type="match status" value="1"/>
</dbReference>
<dbReference type="InterPro" id="IPR001034">
    <property type="entry name" value="DeoR_HTH"/>
</dbReference>
<comment type="caution">
    <text evidence="4">The sequence shown here is derived from an EMBL/GenBank/DDBJ whole genome shotgun (WGS) entry which is preliminary data.</text>
</comment>
<dbReference type="Pfam" id="PF13280">
    <property type="entry name" value="WYL"/>
    <property type="match status" value="1"/>
</dbReference>
<dbReference type="PROSITE" id="PS52050">
    <property type="entry name" value="WYL"/>
    <property type="match status" value="1"/>
</dbReference>
<dbReference type="AlphaFoldDB" id="A0A3E3EAN2"/>
<accession>A0A3E3EAN2</accession>
<evidence type="ECO:0000256" key="1">
    <source>
        <dbReference type="ARBA" id="ARBA00023015"/>
    </source>
</evidence>
<evidence type="ECO:0000259" key="3">
    <source>
        <dbReference type="PROSITE" id="PS51000"/>
    </source>
</evidence>
<evidence type="ECO:0000256" key="2">
    <source>
        <dbReference type="ARBA" id="ARBA00023163"/>
    </source>
</evidence>
<dbReference type="InterPro" id="IPR026881">
    <property type="entry name" value="WYL_dom"/>
</dbReference>
<evidence type="ECO:0000313" key="4">
    <source>
        <dbReference type="EMBL" id="RGD81469.1"/>
    </source>
</evidence>
<dbReference type="PIRSF" id="PIRSF016838">
    <property type="entry name" value="PafC"/>
    <property type="match status" value="1"/>
</dbReference>
<feature type="domain" description="HTH deoR-type" evidence="3">
    <location>
        <begin position="2"/>
        <end position="61"/>
    </location>
</feature>
<dbReference type="RefSeq" id="WP_117582173.1">
    <property type="nucleotide sequence ID" value="NZ_JAQEEX010000041.1"/>
</dbReference>
<dbReference type="InterPro" id="IPR036388">
    <property type="entry name" value="WH-like_DNA-bd_sf"/>
</dbReference>
<dbReference type="Proteomes" id="UP000261032">
    <property type="component" value="Unassembled WGS sequence"/>
</dbReference>
<dbReference type="PROSITE" id="PS51000">
    <property type="entry name" value="HTH_DEOR_2"/>
    <property type="match status" value="1"/>
</dbReference>
<organism evidence="4 5">
    <name type="scientific">Thomasclavelia ramosa</name>
    <dbReference type="NCBI Taxonomy" id="1547"/>
    <lineage>
        <taxon>Bacteria</taxon>
        <taxon>Bacillati</taxon>
        <taxon>Bacillota</taxon>
        <taxon>Erysipelotrichia</taxon>
        <taxon>Erysipelotrichales</taxon>
        <taxon>Coprobacillaceae</taxon>
        <taxon>Thomasclavelia</taxon>
    </lineage>
</organism>
<dbReference type="InterPro" id="IPR028349">
    <property type="entry name" value="PafC-like"/>
</dbReference>
<dbReference type="PANTHER" id="PTHR34580:SF1">
    <property type="entry name" value="PROTEIN PAFC"/>
    <property type="match status" value="1"/>
</dbReference>
<dbReference type="InterPro" id="IPR013196">
    <property type="entry name" value="HTH_11"/>
</dbReference>
<keyword evidence="2" id="KW-0804">Transcription</keyword>
<name>A0A3E3EAN2_9FIRM</name>
<dbReference type="GO" id="GO:0003700">
    <property type="term" value="F:DNA-binding transcription factor activity"/>
    <property type="evidence" value="ECO:0007669"/>
    <property type="project" value="InterPro"/>
</dbReference>
<evidence type="ECO:0000313" key="5">
    <source>
        <dbReference type="Proteomes" id="UP000261032"/>
    </source>
</evidence>
<protein>
    <submittedName>
        <fullName evidence="4">WYL domain-containing protein</fullName>
    </submittedName>
</protein>